<dbReference type="Pfam" id="PF01391">
    <property type="entry name" value="Collagen"/>
    <property type="match status" value="1"/>
</dbReference>
<evidence type="ECO:0000256" key="1">
    <source>
        <dbReference type="SAM" id="MobiDB-lite"/>
    </source>
</evidence>
<dbReference type="PANTHER" id="PTHR24637">
    <property type="entry name" value="COLLAGEN"/>
    <property type="match status" value="1"/>
</dbReference>
<sequence>PHGDPGIMTRVGQKGEEGSLGDPGQLGSQGSDGPPGVQGSKGLQGAKGDDVSNHGFLQLLAGKKSLCGVRGEPTGPLGQKGDRGLCGSPGPRGPTGQMGPSGPLGIGEPGPPGSKGNMGDHGERGQPGQKVSGPEGETNKCVHLCFSDKPKELYIEPNHHNCYLKVLCKTENPNNHMSQCMPVALLENAHTGLFEATEYLSDSEEQIRALWHQLNSPCLTGRFFVTGQTYKISRGSNMFSLTVLPMFMCRV</sequence>
<name>A0A3B4FPP8_9CICH</name>
<accession>A0A3B4FPP8</accession>
<dbReference type="AlphaFoldDB" id="A0A3B4FPP8"/>
<proteinExistence type="predicted"/>
<feature type="region of interest" description="Disordered" evidence="1">
    <location>
        <begin position="67"/>
        <end position="136"/>
    </location>
</feature>
<dbReference type="Ensembl" id="ENSPNYT00000012881.1">
    <property type="protein sequence ID" value="ENSPNYP00000012575.1"/>
    <property type="gene ID" value="ENSPNYG00000009524.1"/>
</dbReference>
<reference evidence="2" key="1">
    <citation type="submission" date="2023-09" db="UniProtKB">
        <authorList>
            <consortium name="Ensembl"/>
        </authorList>
    </citation>
    <scope>IDENTIFICATION</scope>
</reference>
<feature type="region of interest" description="Disordered" evidence="1">
    <location>
        <begin position="1"/>
        <end position="50"/>
    </location>
</feature>
<dbReference type="GeneTree" id="ENSGT00940000165066"/>
<protein>
    <submittedName>
        <fullName evidence="2">Uncharacterized protein</fullName>
    </submittedName>
</protein>
<evidence type="ECO:0000313" key="2">
    <source>
        <dbReference type="Ensembl" id="ENSPNYP00000012575.1"/>
    </source>
</evidence>
<dbReference type="InterPro" id="IPR008160">
    <property type="entry name" value="Collagen"/>
</dbReference>
<organism evidence="2">
    <name type="scientific">Pundamilia nyererei</name>
    <dbReference type="NCBI Taxonomy" id="303518"/>
    <lineage>
        <taxon>Eukaryota</taxon>
        <taxon>Metazoa</taxon>
        <taxon>Chordata</taxon>
        <taxon>Craniata</taxon>
        <taxon>Vertebrata</taxon>
        <taxon>Euteleostomi</taxon>
        <taxon>Actinopterygii</taxon>
        <taxon>Neopterygii</taxon>
        <taxon>Teleostei</taxon>
        <taxon>Neoteleostei</taxon>
        <taxon>Acanthomorphata</taxon>
        <taxon>Ovalentaria</taxon>
        <taxon>Cichlomorphae</taxon>
        <taxon>Cichliformes</taxon>
        <taxon>Cichlidae</taxon>
        <taxon>African cichlids</taxon>
        <taxon>Pseudocrenilabrinae</taxon>
        <taxon>Haplochromini</taxon>
        <taxon>Pundamilia</taxon>
    </lineage>
</organism>